<proteinExistence type="predicted"/>
<dbReference type="Gene3D" id="1.20.140.160">
    <property type="match status" value="1"/>
</dbReference>
<evidence type="ECO:0000313" key="2">
    <source>
        <dbReference type="Proteomes" id="UP000298642"/>
    </source>
</evidence>
<sequence>MQAFMPVWALFVVPGTFSPWAAAPRRPSFRPFYPLGSERRNKMFNRKSIYALNKKDPDAIVYMDANEVIVRLTREDFASEKEFLKWKALSDEDYHASEKEAHVYANHTLALDELSEEAASIPAVDVCMEQAHDRAEAIHRSVRKVTQIRKHLTDTQFRRVWMYFVDGMTVDEIGAAEGVSHQNISKSIGAAMKKMKKLFPDC</sequence>
<evidence type="ECO:0000313" key="1">
    <source>
        <dbReference type="EMBL" id="QCI58624.1"/>
    </source>
</evidence>
<gene>
    <name evidence="1" type="ORF">EIO64_04825</name>
</gene>
<name>A0A4D7AGG3_9FIRM</name>
<dbReference type="KEGG" id="obj:EIO64_04825"/>
<dbReference type="InterPro" id="IPR013324">
    <property type="entry name" value="RNA_pol_sigma_r3/r4-like"/>
</dbReference>
<dbReference type="AlphaFoldDB" id="A0A4D7AGG3"/>
<dbReference type="SUPFAM" id="SSF88659">
    <property type="entry name" value="Sigma3 and sigma4 domains of RNA polymerase sigma factors"/>
    <property type="match status" value="1"/>
</dbReference>
<dbReference type="Proteomes" id="UP000298642">
    <property type="component" value="Chromosome"/>
</dbReference>
<dbReference type="RefSeq" id="WP_158629704.1">
    <property type="nucleotide sequence ID" value="NZ_CP034413.3"/>
</dbReference>
<protein>
    <submittedName>
        <fullName evidence="1">Sigma-70 family RNA polymerase sigma factor</fullName>
    </submittedName>
</protein>
<accession>A0A4D7AGG3</accession>
<keyword evidence="2" id="KW-1185">Reference proteome</keyword>
<reference evidence="2" key="1">
    <citation type="submission" date="2018-12" db="EMBL/GenBank/DDBJ databases">
        <title>Dusodibacter welbiota gen. nov., sp. nov., isolated from human faeces and emended description of the Oscillibacter genus.</title>
        <authorList>
            <person name="Le Roy T."/>
            <person name="Van der Smissen P."/>
            <person name="Delzenne N."/>
            <person name="Muccioli G."/>
            <person name="Collet J.F."/>
            <person name="Cani P.D."/>
        </authorList>
    </citation>
    <scope>NUCLEOTIDE SEQUENCE [LARGE SCALE GENOMIC DNA]</scope>
    <source>
        <strain evidence="2">J115</strain>
    </source>
</reference>
<organism evidence="1 2">
    <name type="scientific">Dysosmobacter welbionis</name>
    <dbReference type="NCBI Taxonomy" id="2093857"/>
    <lineage>
        <taxon>Bacteria</taxon>
        <taxon>Bacillati</taxon>
        <taxon>Bacillota</taxon>
        <taxon>Clostridia</taxon>
        <taxon>Eubacteriales</taxon>
        <taxon>Oscillospiraceae</taxon>
        <taxon>Dysosmobacter</taxon>
    </lineage>
</organism>
<dbReference type="EMBL" id="CP034413">
    <property type="protein sequence ID" value="QCI58624.1"/>
    <property type="molecule type" value="Genomic_DNA"/>
</dbReference>